<dbReference type="Gene3D" id="3.40.50.1820">
    <property type="entry name" value="alpha/beta hydrolase"/>
    <property type="match status" value="1"/>
</dbReference>
<keyword evidence="2" id="KW-0378">Hydrolase</keyword>
<evidence type="ECO:0000313" key="3">
    <source>
        <dbReference type="Proteomes" id="UP001164965"/>
    </source>
</evidence>
<dbReference type="GO" id="GO:0016787">
    <property type="term" value="F:hydrolase activity"/>
    <property type="evidence" value="ECO:0007669"/>
    <property type="project" value="UniProtKB-KW"/>
</dbReference>
<evidence type="ECO:0000259" key="1">
    <source>
        <dbReference type="Pfam" id="PF07819"/>
    </source>
</evidence>
<protein>
    <submittedName>
        <fullName evidence="2">Alpha/beta hydrolase</fullName>
    </submittedName>
</protein>
<dbReference type="SUPFAM" id="SSF53474">
    <property type="entry name" value="alpha/beta-Hydrolases"/>
    <property type="match status" value="1"/>
</dbReference>
<dbReference type="InterPro" id="IPR029058">
    <property type="entry name" value="AB_hydrolase_fold"/>
</dbReference>
<evidence type="ECO:0000313" key="2">
    <source>
        <dbReference type="EMBL" id="UZJ26312.1"/>
    </source>
</evidence>
<dbReference type="PANTHER" id="PTHR37946:SF1">
    <property type="entry name" value="SLL1969 PROTEIN"/>
    <property type="match status" value="1"/>
</dbReference>
<dbReference type="RefSeq" id="WP_265384416.1">
    <property type="nucleotide sequence ID" value="NZ_CP110615.1"/>
</dbReference>
<organism evidence="2 3">
    <name type="scientific">Rhodococcus antarcticus</name>
    <dbReference type="NCBI Taxonomy" id="2987751"/>
    <lineage>
        <taxon>Bacteria</taxon>
        <taxon>Bacillati</taxon>
        <taxon>Actinomycetota</taxon>
        <taxon>Actinomycetes</taxon>
        <taxon>Mycobacteriales</taxon>
        <taxon>Nocardiaceae</taxon>
        <taxon>Rhodococcus</taxon>
    </lineage>
</organism>
<dbReference type="PANTHER" id="PTHR37946">
    <property type="entry name" value="SLL1969 PROTEIN"/>
    <property type="match status" value="1"/>
</dbReference>
<keyword evidence="3" id="KW-1185">Reference proteome</keyword>
<name>A0ABY6P3T5_9NOCA</name>
<sequence length="386" mass="40922">MTEPQPRRRDEVAATADLVAHLVDVLSRPAQGTHRMIAGHVFRVLGPAAAPVRVVHDAIADASYAGVRSGARVVARVVGAGSSLLPPERTSHALTSTAAGSVVVGAVNGLFGDQLRHDGNHLAVQLGPHHQRRVVGAETALLARAHPEPTGHVVVFAHGLGETEQAWWYRHDGRGSHGQALAELGATPVVLRYNTGRPVADNGRELARLLADLLRAWPVPVERIDLVGHSMGGLVLREACSRAVARKWLPLVRTATYLGTPHDGAPLARGAARLATLLRWRPESRPWAEVLDLRSAGILDLERAHRLPLAPGVRHVAVAATLAADPSAWWAGAVGDGLVTVSSAKHTVPETHVVPATGHLALLTEPRVTQILAGLITWEPPAALAR</sequence>
<gene>
    <name evidence="2" type="ORF">RHODO2019_07890</name>
</gene>
<accession>A0ABY6P3T5</accession>
<proteinExistence type="predicted"/>
<dbReference type="InterPro" id="IPR012908">
    <property type="entry name" value="PGAP1-ab_dom-like"/>
</dbReference>
<feature type="domain" description="GPI inositol-deacylase PGAP1-like alpha/beta" evidence="1">
    <location>
        <begin position="219"/>
        <end position="268"/>
    </location>
</feature>
<dbReference type="Pfam" id="PF07819">
    <property type="entry name" value="PGAP1"/>
    <property type="match status" value="1"/>
</dbReference>
<dbReference type="EMBL" id="CP110615">
    <property type="protein sequence ID" value="UZJ26312.1"/>
    <property type="molecule type" value="Genomic_DNA"/>
</dbReference>
<dbReference type="Proteomes" id="UP001164965">
    <property type="component" value="Chromosome"/>
</dbReference>
<reference evidence="2" key="1">
    <citation type="submission" date="2022-10" db="EMBL/GenBank/DDBJ databases">
        <title>Rhodococcus sp.75.</title>
        <authorList>
            <person name="Sun M."/>
        </authorList>
    </citation>
    <scope>NUCLEOTIDE SEQUENCE</scope>
    <source>
        <strain evidence="2">75</strain>
    </source>
</reference>